<reference evidence="1" key="1">
    <citation type="submission" date="2020-05" db="EMBL/GenBank/DDBJ databases">
        <title>Genomic Encyclopedia of Type Strains, Phase IV (KMG-V): Genome sequencing to study the core and pangenomes of soil and plant-associated prokaryotes.</title>
        <authorList>
            <person name="Whitman W."/>
        </authorList>
    </citation>
    <scope>NUCLEOTIDE SEQUENCE</scope>
    <source>
        <strain evidence="1">16F</strain>
    </source>
</reference>
<protein>
    <submittedName>
        <fullName evidence="1">Uncharacterized protein</fullName>
    </submittedName>
</protein>
<sequence length="277" mass="32773">MNNTDGLNNEKEVLKSTKIVVIDNITKTCYKNLTKNIYDYILCLNWSLNKNDIQEIVSLGKKNNKSEILNVLNPAIPSWISADITIDGNSYKIEINAMSYYFLTDNKGHRDLYTFDLESQEKVEKYFIRKLTEDDDSNYENKKVGIKKYLETNAIDISKWNGIFKFDNNNYEQLYKIYTINIYDKNIFFYEGELPGCKIQCTSYKVDDTIYFYYDSTKTNCINFDTSLIENMQDGDFLFKLYSKKEKKYLESPVIKYWDDKSSNFRIYTPIEINYSN</sequence>
<name>A0A8J8GBG1_9FLAO</name>
<keyword evidence="2" id="KW-1185">Reference proteome</keyword>
<organism evidence="1 2">
    <name type="scientific">Frigoriflavimonas asaccharolytica</name>
    <dbReference type="NCBI Taxonomy" id="2735899"/>
    <lineage>
        <taxon>Bacteria</taxon>
        <taxon>Pseudomonadati</taxon>
        <taxon>Bacteroidota</taxon>
        <taxon>Flavobacteriia</taxon>
        <taxon>Flavobacteriales</taxon>
        <taxon>Weeksellaceae</taxon>
        <taxon>Frigoriflavimonas</taxon>
    </lineage>
</organism>
<accession>A0A8J8GBG1</accession>
<dbReference type="AlphaFoldDB" id="A0A8J8GBG1"/>
<comment type="caution">
    <text evidence="1">The sequence shown here is derived from an EMBL/GenBank/DDBJ whole genome shotgun (WGS) entry which is preliminary data.</text>
</comment>
<proteinExistence type="predicted"/>
<dbReference type="RefSeq" id="WP_173780677.1">
    <property type="nucleotide sequence ID" value="NZ_JABSNO010000055.1"/>
</dbReference>
<evidence type="ECO:0000313" key="1">
    <source>
        <dbReference type="EMBL" id="NRS94160.1"/>
    </source>
</evidence>
<gene>
    <name evidence="1" type="ORF">HNQ03_003266</name>
</gene>
<evidence type="ECO:0000313" key="2">
    <source>
        <dbReference type="Proteomes" id="UP000610746"/>
    </source>
</evidence>
<dbReference type="Proteomes" id="UP000610746">
    <property type="component" value="Unassembled WGS sequence"/>
</dbReference>
<dbReference type="EMBL" id="JABSNO010000055">
    <property type="protein sequence ID" value="NRS94160.1"/>
    <property type="molecule type" value="Genomic_DNA"/>
</dbReference>